<evidence type="ECO:0000256" key="1">
    <source>
        <dbReference type="SAM" id="MobiDB-lite"/>
    </source>
</evidence>
<feature type="chain" id="PRO_5007568945" description="VWFA domain-containing protein" evidence="2">
    <location>
        <begin position="25"/>
        <end position="665"/>
    </location>
</feature>
<dbReference type="AlphaFoldDB" id="A0A150SHU3"/>
<evidence type="ECO:0000313" key="3">
    <source>
        <dbReference type="EMBL" id="KYF91979.1"/>
    </source>
</evidence>
<name>A0A150SHU3_SORCE</name>
<protein>
    <recommendedName>
        <fullName evidence="5">VWFA domain-containing protein</fullName>
    </recommendedName>
</protein>
<feature type="compositionally biased region" description="Gly residues" evidence="1">
    <location>
        <begin position="39"/>
        <end position="58"/>
    </location>
</feature>
<dbReference type="PROSITE" id="PS51257">
    <property type="entry name" value="PROKAR_LIPOPROTEIN"/>
    <property type="match status" value="1"/>
</dbReference>
<feature type="signal peptide" evidence="2">
    <location>
        <begin position="1"/>
        <end position="24"/>
    </location>
</feature>
<reference evidence="3 4" key="1">
    <citation type="submission" date="2014-02" db="EMBL/GenBank/DDBJ databases">
        <title>The small core and large imbalanced accessory genome model reveals a collaborative survival strategy of Sorangium cellulosum strains in nature.</title>
        <authorList>
            <person name="Han K."/>
            <person name="Peng R."/>
            <person name="Blom J."/>
            <person name="Li Y.-Z."/>
        </authorList>
    </citation>
    <scope>NUCLEOTIDE SEQUENCE [LARGE SCALE GENOMIC DNA]</scope>
    <source>
        <strain evidence="3 4">So0011-07</strain>
    </source>
</reference>
<evidence type="ECO:0000313" key="4">
    <source>
        <dbReference type="Proteomes" id="UP000075635"/>
    </source>
</evidence>
<dbReference type="EMBL" id="JEMB01000965">
    <property type="protein sequence ID" value="KYF91979.1"/>
    <property type="molecule type" value="Genomic_DNA"/>
</dbReference>
<comment type="caution">
    <text evidence="3">The sequence shown here is derived from an EMBL/GenBank/DDBJ whole genome shotgun (WGS) entry which is preliminary data.</text>
</comment>
<evidence type="ECO:0008006" key="5">
    <source>
        <dbReference type="Google" id="ProtNLM"/>
    </source>
</evidence>
<feature type="region of interest" description="Disordered" evidence="1">
    <location>
        <begin position="36"/>
        <end position="59"/>
    </location>
</feature>
<accession>A0A150SHU3</accession>
<proteinExistence type="predicted"/>
<sequence>MSFKLSRTLSPCLVLGAIALTACKVDVSLGGAGASSSSGVGGAGGAGSGGAGSGGTGGLDSTSVVTSSVVTTGGWEPPEFTPDKVDLLFVVDNSGSMADKQEVLRLALADFVSGMTNPTCVDPTGSPVNEQPLSGLSACPAGSSRVRTPVNDMHIGVISSSLGGHGSGACPATTSRSNVDMAHLLARSNPDGENDLPTYQDRGFLVWDATGSHDPAGDSNPVAFATKLGNIVQGVGQSGCGFEAPLESLYRFLVDPEPYQTIFVQSDVAVPEGIDQTVLQQRKDFLRPDSLLLIVMLSDENDCSIREEGRNYLVAETRNGFRMWRARSECATNPNDPCCRSCSQAIPNGCPEDPTCTGADGFPARLSQEEDPVNLRCWDQKRRFGFDFLYPIERYTQALSSPTVLDRNGDLVPNPIFSDLNPEDDNSRTRGPQHVVFTGVVGVPWQDLARLNAEGQPDLLNGLNQDGLPVGGIKSAAELGDPLPGGGVSSTWRVILGDPASNVSPADPFMVESRAPRSGVNPITGDHTVPPSATGWNAINGREYTIPQGSTGDLQYACIFNLNEERECTAAAQSCDCRAVPGVVNDNPLCAPESGNDPEDPQPRTTTQVKAKAYPGIRELQLLKSLGDRGVAGSICPAQIEDASSPDYGYRPIMNAVLDRLSTAL</sequence>
<gene>
    <name evidence="3" type="ORF">BE17_42715</name>
</gene>
<keyword evidence="2" id="KW-0732">Signal</keyword>
<dbReference type="Proteomes" id="UP000075635">
    <property type="component" value="Unassembled WGS sequence"/>
</dbReference>
<organism evidence="3 4">
    <name type="scientific">Sorangium cellulosum</name>
    <name type="common">Polyangium cellulosum</name>
    <dbReference type="NCBI Taxonomy" id="56"/>
    <lineage>
        <taxon>Bacteria</taxon>
        <taxon>Pseudomonadati</taxon>
        <taxon>Myxococcota</taxon>
        <taxon>Polyangia</taxon>
        <taxon>Polyangiales</taxon>
        <taxon>Polyangiaceae</taxon>
        <taxon>Sorangium</taxon>
    </lineage>
</organism>
<evidence type="ECO:0000256" key="2">
    <source>
        <dbReference type="SAM" id="SignalP"/>
    </source>
</evidence>